<evidence type="ECO:0000259" key="5">
    <source>
        <dbReference type="PROSITE" id="PS50977"/>
    </source>
</evidence>
<sequence length="223" mass="24867">MPATPSEATAGRRVRHKHARPGQLIEAALALFVEKGYAATRVEEIAQRAGVSKGTLFVYFQSKEDLFQAVVRENIAGRFVEWNEEFHAFQGSSADMLRYCMRSWWERIGATPASGITKLMLCEAQNFPEALAYYQQQVIAPGKDLIRRILERGIARGEFQVPDLDCAVYAVIAPMIFLLLNKHSLAACLPESESIDPLRYVDAQAEVLLSGLRAPEGPARQRS</sequence>
<keyword evidence="7" id="KW-1185">Reference proteome</keyword>
<accession>A0A4Z0BDV6</accession>
<dbReference type="Proteomes" id="UP000297564">
    <property type="component" value="Unassembled WGS sequence"/>
</dbReference>
<dbReference type="SUPFAM" id="SSF46689">
    <property type="entry name" value="Homeodomain-like"/>
    <property type="match status" value="1"/>
</dbReference>
<name>A0A4Z0BDV6_9BURK</name>
<dbReference type="InterPro" id="IPR009057">
    <property type="entry name" value="Homeodomain-like_sf"/>
</dbReference>
<protein>
    <submittedName>
        <fullName evidence="6">TetR/AcrR family transcriptional regulator</fullName>
    </submittedName>
</protein>
<dbReference type="AlphaFoldDB" id="A0A4Z0BDV6"/>
<dbReference type="PANTHER" id="PTHR30055">
    <property type="entry name" value="HTH-TYPE TRANSCRIPTIONAL REGULATOR RUTR"/>
    <property type="match status" value="1"/>
</dbReference>
<dbReference type="OrthoDB" id="9809994at2"/>
<dbReference type="PRINTS" id="PR00455">
    <property type="entry name" value="HTHTETR"/>
</dbReference>
<dbReference type="PROSITE" id="PS50977">
    <property type="entry name" value="HTH_TETR_2"/>
    <property type="match status" value="1"/>
</dbReference>
<dbReference type="FunFam" id="1.10.10.60:FF:000141">
    <property type="entry name" value="TetR family transcriptional regulator"/>
    <property type="match status" value="1"/>
</dbReference>
<evidence type="ECO:0000256" key="4">
    <source>
        <dbReference type="PROSITE-ProRule" id="PRU00335"/>
    </source>
</evidence>
<dbReference type="Pfam" id="PF16859">
    <property type="entry name" value="TetR_C_11"/>
    <property type="match status" value="1"/>
</dbReference>
<comment type="caution">
    <text evidence="6">The sequence shown here is derived from an EMBL/GenBank/DDBJ whole genome shotgun (WGS) entry which is preliminary data.</text>
</comment>
<dbReference type="EMBL" id="SMLL01000009">
    <property type="protein sequence ID" value="TFY96559.1"/>
    <property type="molecule type" value="Genomic_DNA"/>
</dbReference>
<dbReference type="GO" id="GO:0003700">
    <property type="term" value="F:DNA-binding transcription factor activity"/>
    <property type="evidence" value="ECO:0007669"/>
    <property type="project" value="TreeGrafter"/>
</dbReference>
<feature type="DNA-binding region" description="H-T-H motif" evidence="4">
    <location>
        <begin position="41"/>
        <end position="60"/>
    </location>
</feature>
<proteinExistence type="predicted"/>
<dbReference type="RefSeq" id="WP_135287202.1">
    <property type="nucleotide sequence ID" value="NZ_SMLL01000009.1"/>
</dbReference>
<dbReference type="Gene3D" id="1.10.10.60">
    <property type="entry name" value="Homeodomain-like"/>
    <property type="match status" value="1"/>
</dbReference>
<evidence type="ECO:0000256" key="1">
    <source>
        <dbReference type="ARBA" id="ARBA00023015"/>
    </source>
</evidence>
<dbReference type="PANTHER" id="PTHR30055:SF238">
    <property type="entry name" value="MYCOFACTOCIN BIOSYNTHESIS TRANSCRIPTIONAL REGULATOR MFTR-RELATED"/>
    <property type="match status" value="1"/>
</dbReference>
<dbReference type="InterPro" id="IPR036271">
    <property type="entry name" value="Tet_transcr_reg_TetR-rel_C_sf"/>
</dbReference>
<gene>
    <name evidence="6" type="ORF">EZ242_21295</name>
</gene>
<evidence type="ECO:0000256" key="2">
    <source>
        <dbReference type="ARBA" id="ARBA00023125"/>
    </source>
</evidence>
<keyword evidence="2 4" id="KW-0238">DNA-binding</keyword>
<dbReference type="Gene3D" id="1.10.357.10">
    <property type="entry name" value="Tetracycline Repressor, domain 2"/>
    <property type="match status" value="1"/>
</dbReference>
<dbReference type="Pfam" id="PF00440">
    <property type="entry name" value="TetR_N"/>
    <property type="match status" value="1"/>
</dbReference>
<evidence type="ECO:0000256" key="3">
    <source>
        <dbReference type="ARBA" id="ARBA00023163"/>
    </source>
</evidence>
<dbReference type="SUPFAM" id="SSF48498">
    <property type="entry name" value="Tetracyclin repressor-like, C-terminal domain"/>
    <property type="match status" value="1"/>
</dbReference>
<keyword evidence="1" id="KW-0805">Transcription regulation</keyword>
<evidence type="ECO:0000313" key="6">
    <source>
        <dbReference type="EMBL" id="TFY96559.1"/>
    </source>
</evidence>
<dbReference type="InterPro" id="IPR011075">
    <property type="entry name" value="TetR_C"/>
</dbReference>
<dbReference type="InterPro" id="IPR001647">
    <property type="entry name" value="HTH_TetR"/>
</dbReference>
<feature type="domain" description="HTH tetR-type" evidence="5">
    <location>
        <begin position="18"/>
        <end position="78"/>
    </location>
</feature>
<evidence type="ECO:0000313" key="7">
    <source>
        <dbReference type="Proteomes" id="UP000297564"/>
    </source>
</evidence>
<dbReference type="GO" id="GO:0000976">
    <property type="term" value="F:transcription cis-regulatory region binding"/>
    <property type="evidence" value="ECO:0007669"/>
    <property type="project" value="TreeGrafter"/>
</dbReference>
<keyword evidence="3" id="KW-0804">Transcription</keyword>
<reference evidence="6 7" key="1">
    <citation type="submission" date="2019-03" db="EMBL/GenBank/DDBJ databases">
        <title>Ramlibacter rhizophilus CCTCC AB2015357, whole genome shotgun sequence.</title>
        <authorList>
            <person name="Zhang X."/>
            <person name="Feng G."/>
            <person name="Zhu H."/>
        </authorList>
    </citation>
    <scope>NUCLEOTIDE SEQUENCE [LARGE SCALE GENOMIC DNA]</scope>
    <source>
        <strain evidence="6 7">CCTCC AB2015357</strain>
    </source>
</reference>
<dbReference type="InterPro" id="IPR050109">
    <property type="entry name" value="HTH-type_TetR-like_transc_reg"/>
</dbReference>
<organism evidence="6 7">
    <name type="scientific">Ramlibacter rhizophilus</name>
    <dbReference type="NCBI Taxonomy" id="1781167"/>
    <lineage>
        <taxon>Bacteria</taxon>
        <taxon>Pseudomonadati</taxon>
        <taxon>Pseudomonadota</taxon>
        <taxon>Betaproteobacteria</taxon>
        <taxon>Burkholderiales</taxon>
        <taxon>Comamonadaceae</taxon>
        <taxon>Ramlibacter</taxon>
    </lineage>
</organism>